<dbReference type="EMBL" id="NEVH01017580">
    <property type="protein sequence ID" value="PNF23776.1"/>
    <property type="molecule type" value="Genomic_DNA"/>
</dbReference>
<evidence type="ECO:0000256" key="2">
    <source>
        <dbReference type="ARBA" id="ARBA00022490"/>
    </source>
</evidence>
<protein>
    <recommendedName>
        <fullName evidence="7">UBA domain-containing protein</fullName>
    </recommendedName>
</protein>
<keyword evidence="2" id="KW-0963">Cytoplasm</keyword>
<evidence type="ECO:0000256" key="4">
    <source>
        <dbReference type="SAM" id="MobiDB-lite"/>
    </source>
</evidence>
<feature type="region of interest" description="Disordered" evidence="4">
    <location>
        <begin position="1075"/>
        <end position="1106"/>
    </location>
</feature>
<accession>A0A2J7Q5B9</accession>
<feature type="region of interest" description="Disordered" evidence="4">
    <location>
        <begin position="667"/>
        <end position="696"/>
    </location>
</feature>
<dbReference type="InParanoid" id="A0A2J7Q5B9"/>
<evidence type="ECO:0000313" key="6">
    <source>
        <dbReference type="Proteomes" id="UP000235965"/>
    </source>
</evidence>
<dbReference type="GO" id="GO:0005737">
    <property type="term" value="C:cytoplasm"/>
    <property type="evidence" value="ECO:0007669"/>
    <property type="project" value="UniProtKB-SubCell"/>
</dbReference>
<feature type="compositionally biased region" description="Basic and acidic residues" evidence="4">
    <location>
        <begin position="26"/>
        <end position="42"/>
    </location>
</feature>
<feature type="region of interest" description="Disordered" evidence="4">
    <location>
        <begin position="315"/>
        <end position="338"/>
    </location>
</feature>
<feature type="region of interest" description="Disordered" evidence="4">
    <location>
        <begin position="582"/>
        <end position="609"/>
    </location>
</feature>
<feature type="compositionally biased region" description="Acidic residues" evidence="4">
    <location>
        <begin position="261"/>
        <end position="270"/>
    </location>
</feature>
<dbReference type="PANTHER" id="PTHR16308">
    <property type="entry name" value="UBIQUITIN ASSOCIATED PROTEIN 2-LIKE/LINGERER"/>
    <property type="match status" value="1"/>
</dbReference>
<feature type="compositionally biased region" description="Low complexity" evidence="4">
    <location>
        <begin position="1142"/>
        <end position="1153"/>
    </location>
</feature>
<dbReference type="InterPro" id="IPR051833">
    <property type="entry name" value="TC-DDR_regulator"/>
</dbReference>
<feature type="compositionally biased region" description="Basic and acidic residues" evidence="4">
    <location>
        <begin position="142"/>
        <end position="155"/>
    </location>
</feature>
<dbReference type="CDD" id="cd14277">
    <property type="entry name" value="UBA_UBP2_like"/>
    <property type="match status" value="1"/>
</dbReference>
<organism evidence="5 6">
    <name type="scientific">Cryptotermes secundus</name>
    <dbReference type="NCBI Taxonomy" id="105785"/>
    <lineage>
        <taxon>Eukaryota</taxon>
        <taxon>Metazoa</taxon>
        <taxon>Ecdysozoa</taxon>
        <taxon>Arthropoda</taxon>
        <taxon>Hexapoda</taxon>
        <taxon>Insecta</taxon>
        <taxon>Pterygota</taxon>
        <taxon>Neoptera</taxon>
        <taxon>Polyneoptera</taxon>
        <taxon>Dictyoptera</taxon>
        <taxon>Blattodea</taxon>
        <taxon>Blattoidea</taxon>
        <taxon>Termitoidae</taxon>
        <taxon>Kalotermitidae</taxon>
        <taxon>Cryptotermitinae</taxon>
        <taxon>Cryptotermes</taxon>
    </lineage>
</organism>
<dbReference type="Gene3D" id="1.10.8.10">
    <property type="entry name" value="DNA helicase RuvA subunit, C-terminal domain"/>
    <property type="match status" value="1"/>
</dbReference>
<feature type="region of interest" description="Disordered" evidence="4">
    <location>
        <begin position="398"/>
        <end position="421"/>
    </location>
</feature>
<feature type="region of interest" description="Disordered" evidence="4">
    <location>
        <begin position="633"/>
        <end position="655"/>
    </location>
</feature>
<feature type="region of interest" description="Disordered" evidence="4">
    <location>
        <begin position="1"/>
        <end position="49"/>
    </location>
</feature>
<dbReference type="SUPFAM" id="SSF46934">
    <property type="entry name" value="UBA-like"/>
    <property type="match status" value="1"/>
</dbReference>
<dbReference type="GO" id="GO:0005634">
    <property type="term" value="C:nucleus"/>
    <property type="evidence" value="ECO:0007669"/>
    <property type="project" value="TreeGrafter"/>
</dbReference>
<feature type="compositionally biased region" description="Polar residues" evidence="4">
    <location>
        <begin position="593"/>
        <end position="606"/>
    </location>
</feature>
<feature type="region of interest" description="Disordered" evidence="4">
    <location>
        <begin position="509"/>
        <end position="546"/>
    </location>
</feature>
<dbReference type="InterPro" id="IPR009060">
    <property type="entry name" value="UBA-like_sf"/>
</dbReference>
<feature type="compositionally biased region" description="Low complexity" evidence="4">
    <location>
        <begin position="398"/>
        <end position="409"/>
    </location>
</feature>
<evidence type="ECO:0000256" key="3">
    <source>
        <dbReference type="ARBA" id="ARBA00022553"/>
    </source>
</evidence>
<dbReference type="FunCoup" id="A0A2J7Q5B9">
    <property type="interactions" value="1844"/>
</dbReference>
<dbReference type="OrthoDB" id="5918007at2759"/>
<feature type="compositionally biased region" description="Low complexity" evidence="4">
    <location>
        <begin position="1"/>
        <end position="10"/>
    </location>
</feature>
<name>A0A2J7Q5B9_9NEOP</name>
<feature type="compositionally biased region" description="Polar residues" evidence="4">
    <location>
        <begin position="1027"/>
        <end position="1039"/>
    </location>
</feature>
<gene>
    <name evidence="5" type="ORF">B7P43_G16829</name>
</gene>
<feature type="compositionally biased region" description="Polar residues" evidence="4">
    <location>
        <begin position="518"/>
        <end position="546"/>
    </location>
</feature>
<dbReference type="STRING" id="105785.A0A2J7Q5B9"/>
<comment type="caution">
    <text evidence="5">The sequence shown here is derived from an EMBL/GenBank/DDBJ whole genome shotgun (WGS) entry which is preliminary data.</text>
</comment>
<dbReference type="Pfam" id="PF12478">
    <property type="entry name" value="UBAP2-Lig"/>
    <property type="match status" value="1"/>
</dbReference>
<feature type="region of interest" description="Disordered" evidence="4">
    <location>
        <begin position="1027"/>
        <end position="1052"/>
    </location>
</feature>
<feature type="region of interest" description="Disordered" evidence="4">
    <location>
        <begin position="1132"/>
        <end position="1173"/>
    </location>
</feature>
<feature type="compositionally biased region" description="Gly residues" evidence="4">
    <location>
        <begin position="206"/>
        <end position="218"/>
    </location>
</feature>
<keyword evidence="3" id="KW-0597">Phosphoprotein</keyword>
<feature type="region of interest" description="Disordered" evidence="4">
    <location>
        <begin position="107"/>
        <end position="274"/>
    </location>
</feature>
<dbReference type="InterPro" id="IPR022166">
    <property type="entry name" value="UBAP2/Lig"/>
</dbReference>
<evidence type="ECO:0008006" key="7">
    <source>
        <dbReference type="Google" id="ProtNLM"/>
    </source>
</evidence>
<reference evidence="5 6" key="1">
    <citation type="submission" date="2017-12" db="EMBL/GenBank/DDBJ databases">
        <title>Hemimetabolous genomes reveal molecular basis of termite eusociality.</title>
        <authorList>
            <person name="Harrison M.C."/>
            <person name="Jongepier E."/>
            <person name="Robertson H.M."/>
            <person name="Arning N."/>
            <person name="Bitard-Feildel T."/>
            <person name="Chao H."/>
            <person name="Childers C.P."/>
            <person name="Dinh H."/>
            <person name="Doddapaneni H."/>
            <person name="Dugan S."/>
            <person name="Gowin J."/>
            <person name="Greiner C."/>
            <person name="Han Y."/>
            <person name="Hu H."/>
            <person name="Hughes D.S.T."/>
            <person name="Huylmans A.-K."/>
            <person name="Kemena C."/>
            <person name="Kremer L.P.M."/>
            <person name="Lee S.L."/>
            <person name="Lopez-Ezquerra A."/>
            <person name="Mallet L."/>
            <person name="Monroy-Kuhn J.M."/>
            <person name="Moser A."/>
            <person name="Murali S.C."/>
            <person name="Muzny D.M."/>
            <person name="Otani S."/>
            <person name="Piulachs M.-D."/>
            <person name="Poelchau M."/>
            <person name="Qu J."/>
            <person name="Schaub F."/>
            <person name="Wada-Katsumata A."/>
            <person name="Worley K.C."/>
            <person name="Xie Q."/>
            <person name="Ylla G."/>
            <person name="Poulsen M."/>
            <person name="Gibbs R.A."/>
            <person name="Schal C."/>
            <person name="Richards S."/>
            <person name="Belles X."/>
            <person name="Korb J."/>
            <person name="Bornberg-Bauer E."/>
        </authorList>
    </citation>
    <scope>NUCLEOTIDE SEQUENCE [LARGE SCALE GENOMIC DNA]</scope>
    <source>
        <tissue evidence="5">Whole body</tissue>
    </source>
</reference>
<feature type="region of interest" description="Disordered" evidence="4">
    <location>
        <begin position="825"/>
        <end position="849"/>
    </location>
</feature>
<feature type="region of interest" description="Disordered" evidence="4">
    <location>
        <begin position="442"/>
        <end position="482"/>
    </location>
</feature>
<feature type="compositionally biased region" description="Low complexity" evidence="4">
    <location>
        <begin position="825"/>
        <end position="847"/>
    </location>
</feature>
<feature type="compositionally biased region" description="Polar residues" evidence="4">
    <location>
        <begin position="442"/>
        <end position="461"/>
    </location>
</feature>
<evidence type="ECO:0000256" key="1">
    <source>
        <dbReference type="ARBA" id="ARBA00004496"/>
    </source>
</evidence>
<dbReference type="Proteomes" id="UP000235965">
    <property type="component" value="Unassembled WGS sequence"/>
</dbReference>
<proteinExistence type="predicted"/>
<evidence type="ECO:0000313" key="5">
    <source>
        <dbReference type="EMBL" id="PNF23776.1"/>
    </source>
</evidence>
<feature type="compositionally biased region" description="Polar residues" evidence="4">
    <location>
        <begin position="122"/>
        <end position="132"/>
    </location>
</feature>
<keyword evidence="6" id="KW-1185">Reference proteome</keyword>
<sequence>MSSGSRSTSRGGKGIKSEASSTSKPQKTDIKTESPKALDHNPKTQPTAEQMRIAQIIDTRTEDPDLKDKIKQVMDATRKTEDEVCTALHDCDNDLDRAVNMLLEGMGQGEWETSVKKKKNRQPSTKPESAVNNRDVEQEDWGQERESNVERERTRGRGGGPPRMRGRGSLDNRGWRGRENKENEKNLEEGREGYRRGGGRMMNGPGRSGRGGRGGGRLGPRTFQNRDKGGFPRSIDTWNNPGADENTGESLKMEKWGDDFPSPEDWDNEEYTGSLADSKVFTPSGGALESITNSESLVVESTNPDLSSSLTVQNLSSSVASSSSQMSQSLDLHQPPSQLSQPWFQSPVPVVVAPLTAVPSDYLSQLTQATENLKSAVGIGTSSSAAVAAAAVSYGTSSSSYPVTSSTAYQPPSPPSGFTSTSASFSTSNFVGSANSYGNQMQEQNLESSSVTAQCPTQTIPSRPKTQRPRVPPPSKIPQSAVEMPGDAINSSIGYLDVQFGGLEFGSETSSFETTTEQSKYPSSVSGSVLDSIPSPRTTSNLDLSGTNQTSVLEAYSGTSQKASQPSIASALTQNQKLSAADTMLSTSEHKVSQPSFSQNRSSNSAGLDMDKTEVGLSYSAPNTVTYQTSYQSQKSSGTGYQQASGYSSNYSSTQVTSSTVYPTNQSQMSYTSSGTVSSYSSQPTAPSSAYPSNSYSQASAGVAYQTGPTSYPSISQCVNSFPSGTPSYQTTGQSVYGSSTLGGSVSYAGSTGAGQYQNNYGGNVVTTSQNHTKLSSTLNTGTKEAQYDTTTTANSNLSSTNVTTTNSGLSTNVNASPALGLASSSQTVNTTSTKVTSSTGKSGVVPNIPPGVPPMLGTHQYIMSQGGLPYFQQPVYSYEDIQLLQQRIPHVAPGYYDMGFQAPTSLATGREGGLASVAYSMSDGRFTRADNNASPVPSTLSQQSATQAHQQPMLNPTALPPGYAYFYGGGMMPGSFQYGTPAIYPMPPATNAHGSASTTQYPKPGSYGSGYGSGYDGLAQNQDYGKTGYVSSSQSQSKAGVGANAGTTGSSATDLSATMYGKSHVTLGKVNSYEKQGFHSGTPPPFSLPGSQSTPMGPSGTYPQHLFIPAMAPHQQHHSTPLIHQPLHQMEMRNPGRRSESGSSSNQRSQSSAQPNKSGAKQGYSPSYWAAN</sequence>
<feature type="compositionally biased region" description="Low complexity" evidence="4">
    <location>
        <begin position="315"/>
        <end position="329"/>
    </location>
</feature>
<comment type="subcellular location">
    <subcellularLocation>
        <location evidence="1">Cytoplasm</location>
    </subcellularLocation>
</comment>
<feature type="compositionally biased region" description="Basic and acidic residues" evidence="4">
    <location>
        <begin position="168"/>
        <end position="195"/>
    </location>
</feature>
<dbReference type="AlphaFoldDB" id="A0A2J7Q5B9"/>
<dbReference type="PANTHER" id="PTHR16308:SF13">
    <property type="entry name" value="PROTEIN LINGERER"/>
    <property type="match status" value="1"/>
</dbReference>